<dbReference type="AlphaFoldDB" id="A0A2T3XLL8"/>
<dbReference type="SUPFAM" id="SSF52172">
    <property type="entry name" value="CheY-like"/>
    <property type="match status" value="1"/>
</dbReference>
<dbReference type="InterPro" id="IPR011006">
    <property type="entry name" value="CheY-like_superfamily"/>
</dbReference>
<dbReference type="Gene3D" id="3.40.50.2300">
    <property type="match status" value="1"/>
</dbReference>
<dbReference type="Proteomes" id="UP000240638">
    <property type="component" value="Unassembled WGS sequence"/>
</dbReference>
<dbReference type="PANTHER" id="PTHR44591">
    <property type="entry name" value="STRESS RESPONSE REGULATOR PROTEIN 1"/>
    <property type="match status" value="1"/>
</dbReference>
<reference evidence="5 6" key="1">
    <citation type="submission" date="2018-03" db="EMBL/GenBank/DDBJ databases">
        <title>Whole genome analyses suggest that Burkholderia sensu lato contains two further novel genera in the rhizoxinica-symbiotica group Mycetohabitans gen. nov., and Trinickia gen. nov.: implications for the evolution of diazotrophy and nodulation in the Burkholderiaceae.</title>
        <authorList>
            <person name="Estrada De Los Santos P."/>
            <person name="Palmer M."/>
            <person name="Chavez-Ramirez B."/>
            <person name="Steenkamp E.T."/>
            <person name="Hirsch A.M."/>
            <person name="Manyaka P."/>
            <person name="Maluk M."/>
            <person name="Lafos M."/>
            <person name="Crook M."/>
            <person name="Gross E."/>
            <person name="Simon M.F."/>
            <person name="Bueno Dos Reis Junior F."/>
            <person name="Poole P.S."/>
            <person name="Venter S.N."/>
            <person name="James E.K."/>
        </authorList>
    </citation>
    <scope>NUCLEOTIDE SEQUENCE [LARGE SCALE GENOMIC DNA]</scope>
    <source>
        <strain evidence="5 6">JPY-366</strain>
    </source>
</reference>
<proteinExistence type="predicted"/>
<evidence type="ECO:0000256" key="1">
    <source>
        <dbReference type="ARBA" id="ARBA00022553"/>
    </source>
</evidence>
<evidence type="ECO:0000313" key="6">
    <source>
        <dbReference type="Proteomes" id="UP000240638"/>
    </source>
</evidence>
<evidence type="ECO:0000313" key="5">
    <source>
        <dbReference type="EMBL" id="PTB17349.1"/>
    </source>
</evidence>
<feature type="domain" description="Response regulatory" evidence="4">
    <location>
        <begin position="42"/>
        <end position="158"/>
    </location>
</feature>
<organism evidence="5 6">
    <name type="scientific">Trinickia symbiotica</name>
    <dbReference type="NCBI Taxonomy" id="863227"/>
    <lineage>
        <taxon>Bacteria</taxon>
        <taxon>Pseudomonadati</taxon>
        <taxon>Pseudomonadota</taxon>
        <taxon>Betaproteobacteria</taxon>
        <taxon>Burkholderiales</taxon>
        <taxon>Burkholderiaceae</taxon>
        <taxon>Trinickia</taxon>
    </lineage>
</organism>
<dbReference type="Pfam" id="PF00072">
    <property type="entry name" value="Response_reg"/>
    <property type="match status" value="1"/>
</dbReference>
<dbReference type="PANTHER" id="PTHR44591:SF3">
    <property type="entry name" value="RESPONSE REGULATORY DOMAIN-CONTAINING PROTEIN"/>
    <property type="match status" value="1"/>
</dbReference>
<dbReference type="RefSeq" id="WP_107153952.1">
    <property type="nucleotide sequence ID" value="NZ_PYUC01000020.1"/>
</dbReference>
<dbReference type="PROSITE" id="PS50110">
    <property type="entry name" value="RESPONSE_REGULATORY"/>
    <property type="match status" value="1"/>
</dbReference>
<dbReference type="InterPro" id="IPR001789">
    <property type="entry name" value="Sig_transdc_resp-reg_receiver"/>
</dbReference>
<comment type="caution">
    <text evidence="5">The sequence shown here is derived from an EMBL/GenBank/DDBJ whole genome shotgun (WGS) entry which is preliminary data.</text>
</comment>
<sequence length="159" mass="17152">MTNMMKSDSPDTGRAAVATPGLHASQQPDLGTAKTEAMQHKCVLIVDRDAEALAGLTFLLESMGYGVVATRDNREALEIAQRRLPDAALIDVGAPQLEGLSVAHALREIAGKRPLLLIALTGWGQPQYREMALDAGYDVHWVKPIGADQVNFLLSMTFV</sequence>
<dbReference type="GO" id="GO:0000160">
    <property type="term" value="P:phosphorelay signal transduction system"/>
    <property type="evidence" value="ECO:0007669"/>
    <property type="project" value="InterPro"/>
</dbReference>
<feature type="region of interest" description="Disordered" evidence="3">
    <location>
        <begin position="1"/>
        <end position="28"/>
    </location>
</feature>
<gene>
    <name evidence="5" type="ORF">C9I57_28755</name>
</gene>
<feature type="modified residue" description="4-aspartylphosphate" evidence="2">
    <location>
        <position position="91"/>
    </location>
</feature>
<evidence type="ECO:0000259" key="4">
    <source>
        <dbReference type="PROSITE" id="PS50110"/>
    </source>
</evidence>
<evidence type="ECO:0000256" key="3">
    <source>
        <dbReference type="SAM" id="MobiDB-lite"/>
    </source>
</evidence>
<dbReference type="EMBL" id="PYUC01000020">
    <property type="protein sequence ID" value="PTB17349.1"/>
    <property type="molecule type" value="Genomic_DNA"/>
</dbReference>
<name>A0A2T3XLL8_9BURK</name>
<keyword evidence="1 2" id="KW-0597">Phosphoprotein</keyword>
<dbReference type="SMART" id="SM00448">
    <property type="entry name" value="REC"/>
    <property type="match status" value="1"/>
</dbReference>
<dbReference type="InterPro" id="IPR050595">
    <property type="entry name" value="Bact_response_regulator"/>
</dbReference>
<evidence type="ECO:0000256" key="2">
    <source>
        <dbReference type="PROSITE-ProRule" id="PRU00169"/>
    </source>
</evidence>
<accession>A0A2T3XLL8</accession>
<protein>
    <submittedName>
        <fullName evidence="5">Response regulator</fullName>
    </submittedName>
</protein>